<feature type="region of interest" description="Disordered" evidence="1">
    <location>
        <begin position="313"/>
        <end position="352"/>
    </location>
</feature>
<feature type="region of interest" description="Disordered" evidence="1">
    <location>
        <begin position="78"/>
        <end position="110"/>
    </location>
</feature>
<dbReference type="EMBL" id="LSSL01000298">
    <property type="protein sequence ID" value="OLY84938.1"/>
    <property type="molecule type" value="Genomic_DNA"/>
</dbReference>
<evidence type="ECO:0000313" key="2">
    <source>
        <dbReference type="EMBL" id="OLY82726.1"/>
    </source>
</evidence>
<evidence type="ECO:0000313" key="3">
    <source>
        <dbReference type="EMBL" id="OLY84938.1"/>
    </source>
</evidence>
<reference evidence="2 4" key="1">
    <citation type="journal article" date="2016" name="Mol. Biol. Evol.">
        <title>Genome-Wide Survey of Gut Fungi (Harpellales) Reveals the First Horizontally Transferred Ubiquitin Gene from a Mosquito Host.</title>
        <authorList>
            <person name="Wang Y."/>
            <person name="White M.M."/>
            <person name="Kvist S."/>
            <person name="Moncalvo J.M."/>
        </authorList>
    </citation>
    <scope>NUCLEOTIDE SEQUENCE [LARGE SCALE GENOMIC DNA]</scope>
    <source>
        <strain evidence="2 4">ALG-7-W6</strain>
    </source>
</reference>
<feature type="region of interest" description="Disordered" evidence="1">
    <location>
        <begin position="365"/>
        <end position="419"/>
    </location>
</feature>
<dbReference type="AlphaFoldDB" id="A0A1R0H0R4"/>
<comment type="caution">
    <text evidence="2">The sequence shown here is derived from an EMBL/GenBank/DDBJ whole genome shotgun (WGS) entry which is preliminary data.</text>
</comment>
<feature type="compositionally biased region" description="Low complexity" evidence="1">
    <location>
        <begin position="585"/>
        <end position="596"/>
    </location>
</feature>
<keyword evidence="4" id="KW-1185">Reference proteome</keyword>
<gene>
    <name evidence="2" type="ORF">AYI68_g3148</name>
    <name evidence="3" type="ORF">AYI68_g887</name>
</gene>
<feature type="compositionally biased region" description="Acidic residues" evidence="1">
    <location>
        <begin position="597"/>
        <end position="614"/>
    </location>
</feature>
<proteinExistence type="predicted"/>
<evidence type="ECO:0000256" key="1">
    <source>
        <dbReference type="SAM" id="MobiDB-lite"/>
    </source>
</evidence>
<feature type="region of interest" description="Disordered" evidence="1">
    <location>
        <begin position="266"/>
        <end position="286"/>
    </location>
</feature>
<dbReference type="OrthoDB" id="5576744at2759"/>
<dbReference type="STRING" id="133383.A0A1R0H0R4"/>
<evidence type="ECO:0000313" key="4">
    <source>
        <dbReference type="Proteomes" id="UP000187455"/>
    </source>
</evidence>
<sequence length="856" mass="93757">MNMATERNPGDQIGSWLDQFESQVSEMAPLPRKQILTTSKPLSETKKLYLINKIRKRLGYERLEAVVITKTSPIEADINNNNGNISRSDDFIKPKIPKSQSDQDPSSTAAGVQPWYLSSAISSDLISIGNLSQIADRWNTLSSLSKLTVLFSLVGLGERKLFLVKEEVSRVAKLSINDSNTWVQLIGSMISTVGLNGKMSGLTADLNNPQNTLDPKHKLMLDEAVEKLVAIAQSSPFKFIPREWCYLGTEIRQSLAPKCTIGSYSGERVTPSPHSLEDHSPPGPDNWGLKINFKKDRLINHQKRLDTLQSAMKSATGGLRHRIGTVKPGGFRGNSNTAASSTSGPRVKSPSLSVLVGEKTSAIATSNNWGLRPNDHSQPKQIQQNQSEIISPKDSQSPETPSGTFVSSNLNTSTSSIRGNLQTPGLGLALGHGPNRPTVSGFGAVSAIMNNRPKNQQPPGRSLNQPKNKLGLLTGKKRPFSSANASPAFGVLGTTPVRRRTAEDISNIGVASKIESPSVDAGLDASAGLSGLHRKTRIQFVDMEDSAVLMQEREVVKKEQRDKVAEEREAKKVKRREAIEKRRSSASNNKNSGSESEGLDVELEDGDEDEDESNVENGPKDKTSSEGDIDDSYVPEKLEDGSSDASKRRRSTRSNGLPSYKLQNPDDEHQNNSELAYAPNIHESDENGVNDLNKKLPASQSDSDKSPSISGESSKIDFTNPESGPLASNKDSNVKKPASSGSTRESKRRKTSSNIAVKEPEKEVEPDLPDPEIIERIFKDANVVSNKDRQRIIDFLHGKPSAFENNETNPIDIVLQKVELPDPSDTNRLLVEQILFQINVESGEWKMYKRRIKASK</sequence>
<name>A0A1R0H0R4_9FUNG</name>
<organism evidence="2 4">
    <name type="scientific">Smittium mucronatum</name>
    <dbReference type="NCBI Taxonomy" id="133383"/>
    <lineage>
        <taxon>Eukaryota</taxon>
        <taxon>Fungi</taxon>
        <taxon>Fungi incertae sedis</taxon>
        <taxon>Zoopagomycota</taxon>
        <taxon>Kickxellomycotina</taxon>
        <taxon>Harpellomycetes</taxon>
        <taxon>Harpellales</taxon>
        <taxon>Legeriomycetaceae</taxon>
        <taxon>Smittium</taxon>
    </lineage>
</organism>
<feature type="compositionally biased region" description="Polar residues" evidence="1">
    <location>
        <begin position="449"/>
        <end position="467"/>
    </location>
</feature>
<accession>A0A1R0H0R4</accession>
<feature type="compositionally biased region" description="Basic and acidic residues" evidence="1">
    <location>
        <begin position="556"/>
        <end position="583"/>
    </location>
</feature>
<feature type="region of interest" description="Disordered" evidence="1">
    <location>
        <begin position="449"/>
        <end position="469"/>
    </location>
</feature>
<feature type="compositionally biased region" description="Polar residues" evidence="1">
    <location>
        <begin position="98"/>
        <end position="110"/>
    </location>
</feature>
<dbReference type="EMBL" id="LSSL01001286">
    <property type="protein sequence ID" value="OLY82726.1"/>
    <property type="molecule type" value="Genomic_DNA"/>
</dbReference>
<protein>
    <submittedName>
        <fullName evidence="2">Uncharacterized protein</fullName>
    </submittedName>
</protein>
<feature type="compositionally biased region" description="Polar residues" evidence="1">
    <location>
        <begin position="333"/>
        <end position="344"/>
    </location>
</feature>
<feature type="compositionally biased region" description="Polar residues" evidence="1">
    <location>
        <begin position="379"/>
        <end position="419"/>
    </location>
</feature>
<dbReference type="Proteomes" id="UP000187455">
    <property type="component" value="Unassembled WGS sequence"/>
</dbReference>
<reference evidence="2" key="2">
    <citation type="submission" date="2017-01" db="EMBL/GenBank/DDBJ databases">
        <authorList>
            <person name="Mah S.A."/>
            <person name="Swanson W.J."/>
            <person name="Moy G.W."/>
            <person name="Vacquier V.D."/>
        </authorList>
    </citation>
    <scope>NUCLEOTIDE SEQUENCE</scope>
    <source>
        <strain evidence="2">ALG-7-W6</strain>
    </source>
</reference>
<feature type="compositionally biased region" description="Low complexity" evidence="1">
    <location>
        <begin position="706"/>
        <end position="717"/>
    </location>
</feature>
<feature type="region of interest" description="Disordered" evidence="1">
    <location>
        <begin position="556"/>
        <end position="768"/>
    </location>
</feature>